<keyword evidence="1" id="KW-0378">Hydrolase</keyword>
<organism evidence="3 4">
    <name type="scientific">Pelagivirga sediminicola</name>
    <dbReference type="NCBI Taxonomy" id="2170575"/>
    <lineage>
        <taxon>Bacteria</taxon>
        <taxon>Pseudomonadati</taxon>
        <taxon>Pseudomonadota</taxon>
        <taxon>Alphaproteobacteria</taxon>
        <taxon>Rhodobacterales</taxon>
        <taxon>Paracoccaceae</taxon>
        <taxon>Pelagivirga</taxon>
    </lineage>
</organism>
<dbReference type="GO" id="GO:0016787">
    <property type="term" value="F:hydrolase activity"/>
    <property type="evidence" value="ECO:0007669"/>
    <property type="project" value="UniProtKB-KW"/>
</dbReference>
<accession>A0A2T7G6Q3</accession>
<dbReference type="EMBL" id="QCYH01000005">
    <property type="protein sequence ID" value="PVA10099.1"/>
    <property type="molecule type" value="Genomic_DNA"/>
</dbReference>
<dbReference type="Gene3D" id="3.40.50.1820">
    <property type="entry name" value="alpha/beta hydrolase"/>
    <property type="match status" value="1"/>
</dbReference>
<proteinExistence type="predicted"/>
<dbReference type="PANTHER" id="PTHR48081">
    <property type="entry name" value="AB HYDROLASE SUPERFAMILY PROTEIN C4A8.06C"/>
    <property type="match status" value="1"/>
</dbReference>
<dbReference type="InterPro" id="IPR050300">
    <property type="entry name" value="GDXG_lipolytic_enzyme"/>
</dbReference>
<dbReference type="Proteomes" id="UP000244446">
    <property type="component" value="Unassembled WGS sequence"/>
</dbReference>
<comment type="caution">
    <text evidence="3">The sequence shown here is derived from an EMBL/GenBank/DDBJ whole genome shotgun (WGS) entry which is preliminary data.</text>
</comment>
<dbReference type="Pfam" id="PF07859">
    <property type="entry name" value="Abhydrolase_3"/>
    <property type="match status" value="1"/>
</dbReference>
<dbReference type="InterPro" id="IPR029058">
    <property type="entry name" value="AB_hydrolase_fold"/>
</dbReference>
<sequence>MSLRARLLCGWLRQTEKRVIARAEDPATLRRRVERSARLFFHPPRGTVFDEIALGADLAATRVTPAKERRGAPLILYLHGGGYVFGAPRTHRAMMAQLAMRTGSCAVLPRYRLAPEHPFPAAIDDAMAAYRAVMDHPQGVILGGDSAGGGLALALLAQITQEGLRQPLATFCFSPLTDVTFSGDSFAANAEIDPLLPAHRAEDIAQMYLQGADPADPRASPLFAEFAGAAPVWLTVSDTEILLDDTRRMAGRLTDQGVDVTCTIAPGLPHVWPLMHVILPEARQTLDELAAWITSLSRR</sequence>
<keyword evidence="4" id="KW-1185">Reference proteome</keyword>
<evidence type="ECO:0000313" key="3">
    <source>
        <dbReference type="EMBL" id="PVA10099.1"/>
    </source>
</evidence>
<dbReference type="OrthoDB" id="9806180at2"/>
<gene>
    <name evidence="3" type="ORF">DC366_10630</name>
</gene>
<protein>
    <submittedName>
        <fullName evidence="3">Esterase</fullName>
    </submittedName>
</protein>
<name>A0A2T7G6Q3_9RHOB</name>
<evidence type="ECO:0000313" key="4">
    <source>
        <dbReference type="Proteomes" id="UP000244446"/>
    </source>
</evidence>
<evidence type="ECO:0000256" key="1">
    <source>
        <dbReference type="ARBA" id="ARBA00022801"/>
    </source>
</evidence>
<dbReference type="InterPro" id="IPR013094">
    <property type="entry name" value="AB_hydrolase_3"/>
</dbReference>
<evidence type="ECO:0000259" key="2">
    <source>
        <dbReference type="Pfam" id="PF07859"/>
    </source>
</evidence>
<reference evidence="3 4" key="1">
    <citation type="submission" date="2018-04" db="EMBL/GenBank/DDBJ databases">
        <title>Pelagivirga bohaiensis gen. nov., sp. nov., a bacterium isolated from the Bohai Sea.</title>
        <authorList>
            <person name="Ji X."/>
        </authorList>
    </citation>
    <scope>NUCLEOTIDE SEQUENCE [LARGE SCALE GENOMIC DNA]</scope>
    <source>
        <strain evidence="3 4">BH-SD19</strain>
    </source>
</reference>
<dbReference type="AlphaFoldDB" id="A0A2T7G6Q3"/>
<feature type="domain" description="Alpha/beta hydrolase fold-3" evidence="2">
    <location>
        <begin position="75"/>
        <end position="272"/>
    </location>
</feature>
<dbReference type="SUPFAM" id="SSF53474">
    <property type="entry name" value="alpha/beta-Hydrolases"/>
    <property type="match status" value="1"/>
</dbReference>
<dbReference type="RefSeq" id="WP_108692182.1">
    <property type="nucleotide sequence ID" value="NZ_QCYH01000005.1"/>
</dbReference>
<dbReference type="PANTHER" id="PTHR48081:SF8">
    <property type="entry name" value="ALPHA_BETA HYDROLASE FOLD-3 DOMAIN-CONTAINING PROTEIN-RELATED"/>
    <property type="match status" value="1"/>
</dbReference>